<protein>
    <submittedName>
        <fullName evidence="11">Beclin-1-like protein A</fullName>
    </submittedName>
</protein>
<dbReference type="Gene3D" id="1.10.565.10">
    <property type="entry name" value="Retinoid X Receptor"/>
    <property type="match status" value="1"/>
</dbReference>
<feature type="domain" description="NR LBD" evidence="9">
    <location>
        <begin position="141"/>
        <end position="380"/>
    </location>
</feature>
<evidence type="ECO:0000256" key="2">
    <source>
        <dbReference type="ARBA" id="ARBA00022771"/>
    </source>
</evidence>
<dbReference type="GO" id="GO:0000978">
    <property type="term" value="F:RNA polymerase II cis-regulatory region sequence-specific DNA binding"/>
    <property type="evidence" value="ECO:0007669"/>
    <property type="project" value="TreeGrafter"/>
</dbReference>
<evidence type="ECO:0000259" key="9">
    <source>
        <dbReference type="PROSITE" id="PS51843"/>
    </source>
</evidence>
<keyword evidence="3" id="KW-0862">Zinc</keyword>
<gene>
    <name evidence="11" type="primary">LOC113789377</name>
</gene>
<sequence length="557" mass="63915">MMLSSNDYCCIESLPFNDCMTESNNNNNNMDTMMVSINDENDNNNYNYKENINNNNNYLRNYLTDVIDGDDEMIEKNFLYDYDPATELMPPPPPPPPAIPSSSSKKSSMNKQLKQSQPSSSSSSLPLLRQISLSDDELYIPELYLIQELTSACLLLKNPYKRIQYSSLLTKNPKYPCHMPHDCGIAEFFIHRLIRMSKRLGSFANLILGDQIDLLQHNIIDMLVIRSVLLYDPDREAYCFLDDKCKVSIMVDYEIIRPCCIKYDFEQHKNFPAKFKHEWKNDNIIFDLLTAIILFTPRLNQQQNEKIKEEYSRYICLLRRYLQIKYGHGNDDAKNSFQILMSLIDEMRLLAEDINQLFVRIYRVMHSFPLFMDLKLGTTNDNDTLFNDNIISFHHHNNNKSHCNHNNQNNNDDEIMAIANVINNEHNIQLKMGNNLTIEGSNICYMPTSANLQSLPTTTTTTSSFLAANNNNDNNNINCSGLTGQISSSSSSSYSITNGTKMGQNTDVDDGNQISMMFMPSNVHGNAGNHHHHHHSNHPNNNNTANTYHECFLNSVN</sequence>
<keyword evidence="4" id="KW-0805">Transcription regulation</keyword>
<dbReference type="OrthoDB" id="6516195at2759"/>
<feature type="compositionally biased region" description="Pro residues" evidence="8">
    <location>
        <begin position="89"/>
        <end position="99"/>
    </location>
</feature>
<dbReference type="InterPro" id="IPR050234">
    <property type="entry name" value="Nuclear_hormone_rcpt_NR1"/>
</dbReference>
<feature type="compositionally biased region" description="Low complexity" evidence="8">
    <location>
        <begin position="100"/>
        <end position="126"/>
    </location>
</feature>
<dbReference type="GO" id="GO:0045944">
    <property type="term" value="P:positive regulation of transcription by RNA polymerase II"/>
    <property type="evidence" value="ECO:0007669"/>
    <property type="project" value="TreeGrafter"/>
</dbReference>
<evidence type="ECO:0000313" key="10">
    <source>
        <dbReference type="Proteomes" id="UP000515146"/>
    </source>
</evidence>
<reference evidence="11" key="1">
    <citation type="submission" date="2025-08" db="UniProtKB">
        <authorList>
            <consortium name="RefSeq"/>
        </authorList>
    </citation>
    <scope>IDENTIFICATION</scope>
    <source>
        <strain evidence="11">Airmid</strain>
    </source>
</reference>
<accession>A0A6P6XS29</accession>
<evidence type="ECO:0000256" key="8">
    <source>
        <dbReference type="SAM" id="MobiDB-lite"/>
    </source>
</evidence>
<keyword evidence="6" id="KW-0804">Transcription</keyword>
<keyword evidence="1" id="KW-0479">Metal-binding</keyword>
<dbReference type="PROSITE" id="PS51843">
    <property type="entry name" value="NR_LBD"/>
    <property type="match status" value="1"/>
</dbReference>
<dbReference type="KEGG" id="dpte:113789377"/>
<dbReference type="AlphaFoldDB" id="A0A6P6XS29"/>
<dbReference type="InParanoid" id="A0A6P6XS29"/>
<dbReference type="GO" id="GO:0008270">
    <property type="term" value="F:zinc ion binding"/>
    <property type="evidence" value="ECO:0007669"/>
    <property type="project" value="UniProtKB-KW"/>
</dbReference>
<evidence type="ECO:0000256" key="4">
    <source>
        <dbReference type="ARBA" id="ARBA00023015"/>
    </source>
</evidence>
<dbReference type="PANTHER" id="PTHR24082">
    <property type="entry name" value="NUCLEAR HORMONE RECEPTOR"/>
    <property type="match status" value="1"/>
</dbReference>
<keyword evidence="7" id="KW-0675">Receptor</keyword>
<dbReference type="PANTHER" id="PTHR24082:SF283">
    <property type="entry name" value="NUCLEAR HORMONE RECEPTOR HR96"/>
    <property type="match status" value="1"/>
</dbReference>
<dbReference type="InterPro" id="IPR035500">
    <property type="entry name" value="NHR-like_dom_sf"/>
</dbReference>
<dbReference type="RefSeq" id="XP_027194704.1">
    <property type="nucleotide sequence ID" value="XM_027338903.1"/>
</dbReference>
<dbReference type="Proteomes" id="UP000515146">
    <property type="component" value="Unplaced"/>
</dbReference>
<evidence type="ECO:0000256" key="5">
    <source>
        <dbReference type="ARBA" id="ARBA00023125"/>
    </source>
</evidence>
<dbReference type="GO" id="GO:0030154">
    <property type="term" value="P:cell differentiation"/>
    <property type="evidence" value="ECO:0007669"/>
    <property type="project" value="TreeGrafter"/>
</dbReference>
<feature type="region of interest" description="Disordered" evidence="8">
    <location>
        <begin position="84"/>
        <end position="126"/>
    </location>
</feature>
<dbReference type="GO" id="GO:0000122">
    <property type="term" value="P:negative regulation of transcription by RNA polymerase II"/>
    <property type="evidence" value="ECO:0007669"/>
    <property type="project" value="TreeGrafter"/>
</dbReference>
<evidence type="ECO:0000256" key="3">
    <source>
        <dbReference type="ARBA" id="ARBA00022833"/>
    </source>
</evidence>
<dbReference type="InterPro" id="IPR000536">
    <property type="entry name" value="Nucl_hrmn_rcpt_lig-bd"/>
</dbReference>
<dbReference type="GO" id="GO:0004879">
    <property type="term" value="F:nuclear receptor activity"/>
    <property type="evidence" value="ECO:0007669"/>
    <property type="project" value="TreeGrafter"/>
</dbReference>
<keyword evidence="2" id="KW-0863">Zinc-finger</keyword>
<keyword evidence="10" id="KW-1185">Reference proteome</keyword>
<name>A0A6P6XS29_DERPT</name>
<proteinExistence type="predicted"/>
<dbReference type="SUPFAM" id="SSF48508">
    <property type="entry name" value="Nuclear receptor ligand-binding domain"/>
    <property type="match status" value="1"/>
</dbReference>
<evidence type="ECO:0000313" key="11">
    <source>
        <dbReference type="RefSeq" id="XP_027194704.1"/>
    </source>
</evidence>
<evidence type="ECO:0000256" key="1">
    <source>
        <dbReference type="ARBA" id="ARBA00022723"/>
    </source>
</evidence>
<organism evidence="10 11">
    <name type="scientific">Dermatophagoides pteronyssinus</name>
    <name type="common">European house dust mite</name>
    <dbReference type="NCBI Taxonomy" id="6956"/>
    <lineage>
        <taxon>Eukaryota</taxon>
        <taxon>Metazoa</taxon>
        <taxon>Ecdysozoa</taxon>
        <taxon>Arthropoda</taxon>
        <taxon>Chelicerata</taxon>
        <taxon>Arachnida</taxon>
        <taxon>Acari</taxon>
        <taxon>Acariformes</taxon>
        <taxon>Sarcoptiformes</taxon>
        <taxon>Astigmata</taxon>
        <taxon>Psoroptidia</taxon>
        <taxon>Analgoidea</taxon>
        <taxon>Pyroglyphidae</taxon>
        <taxon>Dermatophagoidinae</taxon>
        <taxon>Dermatophagoides</taxon>
    </lineage>
</organism>
<evidence type="ECO:0000256" key="7">
    <source>
        <dbReference type="ARBA" id="ARBA00023170"/>
    </source>
</evidence>
<dbReference type="SMART" id="SM00430">
    <property type="entry name" value="HOLI"/>
    <property type="match status" value="1"/>
</dbReference>
<evidence type="ECO:0000256" key="6">
    <source>
        <dbReference type="ARBA" id="ARBA00023163"/>
    </source>
</evidence>
<keyword evidence="5" id="KW-0238">DNA-binding</keyword>